<dbReference type="PROSITE" id="PS51134">
    <property type="entry name" value="ZF_TFIIB"/>
    <property type="match status" value="1"/>
</dbReference>
<dbReference type="InterPro" id="IPR013137">
    <property type="entry name" value="Znf_TFIIB"/>
</dbReference>
<keyword evidence="6" id="KW-0805">Transcription regulation</keyword>
<dbReference type="PRINTS" id="PR00685">
    <property type="entry name" value="TIFACTORIIB"/>
</dbReference>
<evidence type="ECO:0000256" key="3">
    <source>
        <dbReference type="ARBA" id="ARBA00022723"/>
    </source>
</evidence>
<dbReference type="Proteomes" id="UP000192758">
    <property type="component" value="Unassembled WGS sequence"/>
</dbReference>
<dbReference type="GO" id="GO:0005634">
    <property type="term" value="C:nucleus"/>
    <property type="evidence" value="ECO:0007669"/>
    <property type="project" value="UniProtKB-SubCell"/>
</dbReference>
<keyword evidence="14" id="KW-1185">Reference proteome</keyword>
<dbReference type="GO" id="GO:0000995">
    <property type="term" value="F:RNA polymerase III general transcription initiation factor activity"/>
    <property type="evidence" value="ECO:0007669"/>
    <property type="project" value="TreeGrafter"/>
</dbReference>
<evidence type="ECO:0000256" key="11">
    <source>
        <dbReference type="PROSITE-ProRule" id="PRU00469"/>
    </source>
</evidence>
<evidence type="ECO:0000259" key="12">
    <source>
        <dbReference type="PROSITE" id="PS51134"/>
    </source>
</evidence>
<evidence type="ECO:0000313" key="14">
    <source>
        <dbReference type="Proteomes" id="UP000192758"/>
    </source>
</evidence>
<evidence type="ECO:0000256" key="7">
    <source>
        <dbReference type="ARBA" id="ARBA00023159"/>
    </source>
</evidence>
<comment type="similarity">
    <text evidence="2">Belongs to the TFIIB family.</text>
</comment>
<dbReference type="GO" id="GO:0001006">
    <property type="term" value="F:RNA polymerase III type 3 promoter sequence-specific DNA binding"/>
    <property type="evidence" value="ECO:0007669"/>
    <property type="project" value="TreeGrafter"/>
</dbReference>
<dbReference type="SMART" id="SM00385">
    <property type="entry name" value="CYCLIN"/>
    <property type="match status" value="2"/>
</dbReference>
<organism evidence="13 14">
    <name type="scientific">Ecytonucleospora hepatopenaei</name>
    <dbReference type="NCBI Taxonomy" id="646526"/>
    <lineage>
        <taxon>Eukaryota</taxon>
        <taxon>Fungi</taxon>
        <taxon>Fungi incertae sedis</taxon>
        <taxon>Microsporidia</taxon>
        <taxon>Enterocytozoonidae</taxon>
        <taxon>Ecytonucleospora</taxon>
    </lineage>
</organism>
<dbReference type="GO" id="GO:0097550">
    <property type="term" value="C:transcription preinitiation complex"/>
    <property type="evidence" value="ECO:0007669"/>
    <property type="project" value="TreeGrafter"/>
</dbReference>
<evidence type="ECO:0000256" key="9">
    <source>
        <dbReference type="ARBA" id="ARBA00023242"/>
    </source>
</evidence>
<feature type="domain" description="TFIIB-type" evidence="12">
    <location>
        <begin position="1"/>
        <end position="32"/>
    </location>
</feature>
<dbReference type="InterPro" id="IPR036915">
    <property type="entry name" value="Cyclin-like_sf"/>
</dbReference>
<keyword evidence="8" id="KW-0804">Transcription</keyword>
<keyword evidence="4 11" id="KW-0863">Zinc-finger</keyword>
<dbReference type="PANTHER" id="PTHR11618">
    <property type="entry name" value="TRANSCRIPTION INITIATION FACTOR IIB-RELATED"/>
    <property type="match status" value="1"/>
</dbReference>
<evidence type="ECO:0000256" key="2">
    <source>
        <dbReference type="ARBA" id="ARBA00010857"/>
    </source>
</evidence>
<dbReference type="InterPro" id="IPR000812">
    <property type="entry name" value="TFIIB"/>
</dbReference>
<dbReference type="Gene3D" id="1.10.472.10">
    <property type="entry name" value="Cyclin-like"/>
    <property type="match status" value="2"/>
</dbReference>
<evidence type="ECO:0000256" key="5">
    <source>
        <dbReference type="ARBA" id="ARBA00022833"/>
    </source>
</evidence>
<dbReference type="VEuPathDB" id="MicrosporidiaDB:EHP00_2107"/>
<gene>
    <name evidence="13" type="ORF">EHP00_2107</name>
</gene>
<dbReference type="InterPro" id="IPR011665">
    <property type="entry name" value="BRF1_TBP-bd_dom"/>
</dbReference>
<dbReference type="AlphaFoldDB" id="A0A1W0E383"/>
<dbReference type="GO" id="GO:0008270">
    <property type="term" value="F:zinc ion binding"/>
    <property type="evidence" value="ECO:0007669"/>
    <property type="project" value="UniProtKB-KW"/>
</dbReference>
<proteinExistence type="inferred from homology"/>
<dbReference type="OrthoDB" id="511529at2759"/>
<dbReference type="Pfam" id="PF07741">
    <property type="entry name" value="BRF1"/>
    <property type="match status" value="1"/>
</dbReference>
<dbReference type="SUPFAM" id="SSF47954">
    <property type="entry name" value="Cyclin-like"/>
    <property type="match status" value="2"/>
</dbReference>
<protein>
    <recommendedName>
        <fullName evidence="10">B-related factor 1</fullName>
    </recommendedName>
</protein>
<evidence type="ECO:0000256" key="10">
    <source>
        <dbReference type="ARBA" id="ARBA00031009"/>
    </source>
</evidence>
<dbReference type="SUPFAM" id="SSF57783">
    <property type="entry name" value="Zinc beta-ribbon"/>
    <property type="match status" value="1"/>
</dbReference>
<dbReference type="InterPro" id="IPR013763">
    <property type="entry name" value="Cyclin-like_dom"/>
</dbReference>
<comment type="subcellular location">
    <subcellularLocation>
        <location evidence="1">Nucleus</location>
    </subcellularLocation>
</comment>
<dbReference type="Gene3D" id="2.20.25.10">
    <property type="match status" value="1"/>
</dbReference>
<evidence type="ECO:0000256" key="4">
    <source>
        <dbReference type="ARBA" id="ARBA00022771"/>
    </source>
</evidence>
<dbReference type="Pfam" id="PF00382">
    <property type="entry name" value="TFIIB"/>
    <property type="match status" value="2"/>
</dbReference>
<dbReference type="GO" id="GO:0070897">
    <property type="term" value="P:transcription preinitiation complex assembly"/>
    <property type="evidence" value="ECO:0007669"/>
    <property type="project" value="InterPro"/>
</dbReference>
<dbReference type="Gene3D" id="1.20.5.650">
    <property type="entry name" value="Single helix bin"/>
    <property type="match status" value="1"/>
</dbReference>
<keyword evidence="5" id="KW-0862">Zinc</keyword>
<name>A0A1W0E383_9MICR</name>
<keyword evidence="9" id="KW-0539">Nucleus</keyword>
<evidence type="ECO:0000256" key="8">
    <source>
        <dbReference type="ARBA" id="ARBA00023163"/>
    </source>
</evidence>
<evidence type="ECO:0000256" key="6">
    <source>
        <dbReference type="ARBA" id="ARBA00023015"/>
    </source>
</evidence>
<dbReference type="InterPro" id="IPR013150">
    <property type="entry name" value="TFIIB_cyclin"/>
</dbReference>
<dbReference type="EMBL" id="MNPJ01000026">
    <property type="protein sequence ID" value="OQS53705.1"/>
    <property type="molecule type" value="Genomic_DNA"/>
</dbReference>
<keyword evidence="3" id="KW-0479">Metal-binding</keyword>
<evidence type="ECO:0000313" key="13">
    <source>
        <dbReference type="EMBL" id="OQS53705.1"/>
    </source>
</evidence>
<keyword evidence="7" id="KW-0010">Activator</keyword>
<dbReference type="GO" id="GO:0000126">
    <property type="term" value="C:transcription factor TFIIIB complex"/>
    <property type="evidence" value="ECO:0007669"/>
    <property type="project" value="TreeGrafter"/>
</dbReference>
<evidence type="ECO:0000256" key="1">
    <source>
        <dbReference type="ARBA" id="ARBA00004123"/>
    </source>
</evidence>
<comment type="caution">
    <text evidence="13">The sequence shown here is derived from an EMBL/GenBank/DDBJ whole genome shotgun (WGS) entry which is preliminary data.</text>
</comment>
<sequence>MSKVCINCNSNELTTDTSRGIICCEECGMIQEENLIVNTIQFESTNNKSTMHGKVVNVENKNVGTQYVDSCYYIKNTIKNITIKLSLTNTHADIAFRWYKLCLANNLTKGKSILHTLSACIYIACRQTNSPHLLIDFSNVLQIDMYQIGKIYLRIRNTFKIENQVEDTYLLYLHRFVDQLKFNTNTNNSLNNNILNNNILNNNNLNNNNILNNNNNILNNNKCTPKDVILLSTRILNRMKKDWIIEGRKPNNACGAAILLASRILGDPREVHEVARVVHAAPATLTKRLKEFASTQTAKMDINEFNTEWLDEEAAPPVLRQFKTIRSNNNNIKDNNNILYSNNIKENNIKDIENNTNLYNTNTNNTNNTKDIFINELNNTLNNKNIINNDNNKNIINNDNIINNNILDGDNDSSFINDMILPSDEVATKTAIWEEMYGTYVKEAENKRKSKASTATGVTRKKTKKKHNFATVEEAYKSLDKKVSSKLNYTALSGLFQK</sequence>
<accession>A0A1W0E383</accession>
<dbReference type="GO" id="GO:0017025">
    <property type="term" value="F:TBP-class protein binding"/>
    <property type="evidence" value="ECO:0007669"/>
    <property type="project" value="InterPro"/>
</dbReference>
<reference evidence="13 14" key="1">
    <citation type="journal article" date="2017" name="Environ. Microbiol.">
        <title>Decay of the glycolytic pathway and adaptation to intranuclear parasitism within Enterocytozoonidae microsporidia.</title>
        <authorList>
            <person name="Wiredu Boakye D."/>
            <person name="Jaroenlak P."/>
            <person name="Prachumwat A."/>
            <person name="Williams T.A."/>
            <person name="Bateman K.S."/>
            <person name="Itsathitphaisarn O."/>
            <person name="Sritunyalucksana K."/>
            <person name="Paszkiewicz K.H."/>
            <person name="Moore K.A."/>
            <person name="Stentiford G.D."/>
            <person name="Williams B.A."/>
        </authorList>
    </citation>
    <scope>NUCLEOTIDE SEQUENCE [LARGE SCALE GENOMIC DNA]</scope>
    <source>
        <strain evidence="13 14">TH1</strain>
    </source>
</reference>
<dbReference type="PANTHER" id="PTHR11618:SF4">
    <property type="entry name" value="TRANSCRIPTION FACTOR IIIB 90 KDA SUBUNIT"/>
    <property type="match status" value="1"/>
</dbReference>
<dbReference type="STRING" id="646526.A0A1W0E383"/>